<dbReference type="Proteomes" id="UP000327044">
    <property type="component" value="Unassembled WGS sequence"/>
</dbReference>
<reference evidence="4 5" key="1">
    <citation type="journal article" date="2018" name="Elife">
        <title>Firefly genomes illuminate parallel origins of bioluminescence in beetles.</title>
        <authorList>
            <person name="Fallon T.R."/>
            <person name="Lower S.E."/>
            <person name="Chang C.H."/>
            <person name="Bessho-Uehara M."/>
            <person name="Martin G.J."/>
            <person name="Bewick A.J."/>
            <person name="Behringer M."/>
            <person name="Debat H.J."/>
            <person name="Wong I."/>
            <person name="Day J.C."/>
            <person name="Suvorov A."/>
            <person name="Silva C.J."/>
            <person name="Stanger-Hall K.F."/>
            <person name="Hall D.W."/>
            <person name="Schmitz R.J."/>
            <person name="Nelson D.R."/>
            <person name="Lewis S.M."/>
            <person name="Shigenobu S."/>
            <person name="Bybee S.M."/>
            <person name="Larracuente A.M."/>
            <person name="Oba Y."/>
            <person name="Weng J.K."/>
        </authorList>
    </citation>
    <scope>NUCLEOTIDE SEQUENCE [LARGE SCALE GENOMIC DNA]</scope>
    <source>
        <strain evidence="4">1611_PpyrPB1</strain>
        <tissue evidence="4">Whole body</tissue>
    </source>
</reference>
<protein>
    <recommendedName>
        <fullName evidence="3">DDE Tnp4 domain-containing protein</fullName>
    </recommendedName>
</protein>
<evidence type="ECO:0000313" key="4">
    <source>
        <dbReference type="EMBL" id="KAB0803809.1"/>
    </source>
</evidence>
<comment type="caution">
    <text evidence="4">The sequence shown here is derived from an EMBL/GenBank/DDBJ whole genome shotgun (WGS) entry which is preliminary data.</text>
</comment>
<evidence type="ECO:0000256" key="1">
    <source>
        <dbReference type="ARBA" id="ARBA00001968"/>
    </source>
</evidence>
<evidence type="ECO:0000259" key="3">
    <source>
        <dbReference type="Pfam" id="PF13359"/>
    </source>
</evidence>
<dbReference type="GO" id="GO:0046872">
    <property type="term" value="F:metal ion binding"/>
    <property type="evidence" value="ECO:0007669"/>
    <property type="project" value="UniProtKB-KW"/>
</dbReference>
<proteinExistence type="predicted"/>
<dbReference type="Pfam" id="PF13359">
    <property type="entry name" value="DDE_Tnp_4"/>
    <property type="match status" value="1"/>
</dbReference>
<keyword evidence="2" id="KW-0479">Metal-binding</keyword>
<evidence type="ECO:0000256" key="2">
    <source>
        <dbReference type="ARBA" id="ARBA00022723"/>
    </source>
</evidence>
<evidence type="ECO:0000313" key="5">
    <source>
        <dbReference type="Proteomes" id="UP000327044"/>
    </source>
</evidence>
<keyword evidence="5" id="KW-1185">Reference proteome</keyword>
<gene>
    <name evidence="4" type="ORF">PPYR_00779</name>
</gene>
<dbReference type="EMBL" id="VVIM01000001">
    <property type="protein sequence ID" value="KAB0803809.1"/>
    <property type="molecule type" value="Genomic_DNA"/>
</dbReference>
<feature type="domain" description="DDE Tnp4" evidence="3">
    <location>
        <begin position="116"/>
        <end position="255"/>
    </location>
</feature>
<dbReference type="PANTHER" id="PTHR23080:SF141">
    <property type="entry name" value="TRANSPOSASE HELIX-TURN-HELIX DOMAIN-CONTAINING PROTEIN"/>
    <property type="match status" value="1"/>
</dbReference>
<dbReference type="PANTHER" id="PTHR23080">
    <property type="entry name" value="THAP DOMAIN PROTEIN"/>
    <property type="match status" value="1"/>
</dbReference>
<sequence length="256" mass="28928">MDTHGDPVNLQFNTKDSSVQVSSGDIMTKFIACIDTVKKLNTLTGLPSFEHLNLLCSELSSINISKRSRKLCLRERETVICLAELLKCAIPWPSKDEILNNMPLCFNNFKHVRVVLDCTEIPIQKPKCLKCRLKLYSHYKSGLTLKFMTGVTPAGLISYISPAFGGKASDKAIFVQSGLLDKLEKNDAIMVDKGFLIDQECFAKGITIVRPSFLTNKVQFCKKEALLNREIAAARVHIERSNQRIKMFKFFNSRFE</sequence>
<dbReference type="InterPro" id="IPR027806">
    <property type="entry name" value="HARBI1_dom"/>
</dbReference>
<dbReference type="AlphaFoldDB" id="A0A5N4B2H4"/>
<accession>A0A5N4B2H4</accession>
<comment type="cofactor">
    <cofactor evidence="1">
        <name>a divalent metal cation</name>
        <dbReference type="ChEBI" id="CHEBI:60240"/>
    </cofactor>
</comment>
<dbReference type="InParanoid" id="A0A5N4B2H4"/>
<name>A0A5N4B2H4_PHOPY</name>
<organism evidence="4 5">
    <name type="scientific">Photinus pyralis</name>
    <name type="common">Common eastern firefly</name>
    <name type="synonym">Lampyris pyralis</name>
    <dbReference type="NCBI Taxonomy" id="7054"/>
    <lineage>
        <taxon>Eukaryota</taxon>
        <taxon>Metazoa</taxon>
        <taxon>Ecdysozoa</taxon>
        <taxon>Arthropoda</taxon>
        <taxon>Hexapoda</taxon>
        <taxon>Insecta</taxon>
        <taxon>Pterygota</taxon>
        <taxon>Neoptera</taxon>
        <taxon>Endopterygota</taxon>
        <taxon>Coleoptera</taxon>
        <taxon>Polyphaga</taxon>
        <taxon>Elateriformia</taxon>
        <taxon>Elateroidea</taxon>
        <taxon>Lampyridae</taxon>
        <taxon>Lampyrinae</taxon>
        <taxon>Photinus</taxon>
    </lineage>
</organism>